<dbReference type="GO" id="GO:0016020">
    <property type="term" value="C:membrane"/>
    <property type="evidence" value="ECO:0007669"/>
    <property type="project" value="UniProtKB-SubCell"/>
</dbReference>
<accession>A0A167ENX9</accession>
<feature type="transmembrane region" description="Helical" evidence="5">
    <location>
        <begin position="189"/>
        <end position="209"/>
    </location>
</feature>
<feature type="transmembrane region" description="Helical" evidence="5">
    <location>
        <begin position="239"/>
        <end position="259"/>
    </location>
</feature>
<feature type="transmembrane region" description="Helical" evidence="5">
    <location>
        <begin position="271"/>
        <end position="293"/>
    </location>
</feature>
<evidence type="ECO:0000256" key="4">
    <source>
        <dbReference type="ARBA" id="ARBA00023136"/>
    </source>
</evidence>
<proteinExistence type="predicted"/>
<dbReference type="AlphaFoldDB" id="A0A167ENX9"/>
<evidence type="ECO:0000256" key="3">
    <source>
        <dbReference type="ARBA" id="ARBA00022989"/>
    </source>
</evidence>
<protein>
    <recommendedName>
        <fullName evidence="6">O-antigen ligase-related domain-containing protein</fullName>
    </recommendedName>
</protein>
<dbReference type="PANTHER" id="PTHR37422:SF13">
    <property type="entry name" value="LIPOPOLYSACCHARIDE BIOSYNTHESIS PROTEIN PA4999-RELATED"/>
    <property type="match status" value="1"/>
</dbReference>
<evidence type="ECO:0000313" key="8">
    <source>
        <dbReference type="Proteomes" id="UP000077013"/>
    </source>
</evidence>
<feature type="transmembrane region" description="Helical" evidence="5">
    <location>
        <begin position="116"/>
        <end position="138"/>
    </location>
</feature>
<feature type="transmembrane region" description="Helical" evidence="5">
    <location>
        <begin position="6"/>
        <end position="30"/>
    </location>
</feature>
<dbReference type="InterPro" id="IPR051533">
    <property type="entry name" value="WaaL-like"/>
</dbReference>
<gene>
    <name evidence="7" type="ORF">ULVI_14735</name>
</gene>
<keyword evidence="2 5" id="KW-0812">Transmembrane</keyword>
<feature type="transmembrane region" description="Helical" evidence="5">
    <location>
        <begin position="388"/>
        <end position="403"/>
    </location>
</feature>
<keyword evidence="8" id="KW-1185">Reference proteome</keyword>
<evidence type="ECO:0000256" key="2">
    <source>
        <dbReference type="ARBA" id="ARBA00022692"/>
    </source>
</evidence>
<evidence type="ECO:0000256" key="1">
    <source>
        <dbReference type="ARBA" id="ARBA00004141"/>
    </source>
</evidence>
<dbReference type="Pfam" id="PF04932">
    <property type="entry name" value="Wzy_C"/>
    <property type="match status" value="1"/>
</dbReference>
<comment type="caution">
    <text evidence="7">The sequence shown here is derived from an EMBL/GenBank/DDBJ whole genome shotgun (WGS) entry which is preliminary data.</text>
</comment>
<feature type="transmembrane region" description="Helical" evidence="5">
    <location>
        <begin position="363"/>
        <end position="381"/>
    </location>
</feature>
<feature type="transmembrane region" description="Helical" evidence="5">
    <location>
        <begin position="92"/>
        <end position="110"/>
    </location>
</feature>
<name>A0A167ENX9_9FLAO</name>
<reference evidence="7 8" key="1">
    <citation type="submission" date="2016-02" db="EMBL/GenBank/DDBJ databases">
        <title>Ulvibacter sp. LPB0005, isolated from Thais luteostoma.</title>
        <authorList>
            <person name="Shin S.-K."/>
            <person name="Yi H."/>
        </authorList>
    </citation>
    <scope>NUCLEOTIDE SEQUENCE [LARGE SCALE GENOMIC DNA]</scope>
    <source>
        <strain evidence="7 8">LPB0005</strain>
    </source>
</reference>
<dbReference type="PANTHER" id="PTHR37422">
    <property type="entry name" value="TEICHURONIC ACID BIOSYNTHESIS PROTEIN TUAE"/>
    <property type="match status" value="1"/>
</dbReference>
<dbReference type="Proteomes" id="UP000077013">
    <property type="component" value="Unassembled WGS sequence"/>
</dbReference>
<feature type="transmembrane region" description="Helical" evidence="5">
    <location>
        <begin position="150"/>
        <end position="169"/>
    </location>
</feature>
<evidence type="ECO:0000259" key="6">
    <source>
        <dbReference type="Pfam" id="PF04932"/>
    </source>
</evidence>
<evidence type="ECO:0000256" key="5">
    <source>
        <dbReference type="SAM" id="Phobius"/>
    </source>
</evidence>
<comment type="subcellular location">
    <subcellularLocation>
        <location evidence="1">Membrane</location>
        <topology evidence="1">Multi-pass membrane protein</topology>
    </subcellularLocation>
</comment>
<keyword evidence="3 5" id="KW-1133">Transmembrane helix</keyword>
<sequence length="435" mass="48317">MLHIAMGLIVFVVEASSKIFFLVGIIYFLYRVFSNGNRRDEVLLGAAYVTGFEVFSRMTGGAISYEFAKYMVIIFLVIGMFFKGFTTKSWPYVIFILFLIPGIFVASISLNYEAKFGNAIGFNLSGPLCLAISALYCYDRRISMRRFQGILLALLLPIIATTVYLYLYTPNIRDVLTNTASNFAASGGFGPNQVATILGLGVLILFSRFILIRNTFINIIDISLLGLVGYRAIVTFSRGGVITGVVCVLLLLATYLIQSKGKDRVSIVPKILVASAVVVFTWVITSIATVGFIDKRYANQDAAGREKEDLTTGRSELVSTELQAFYENPIVGIGVGKMKEYRLEETGRLSATHNEVSRTLSEHGILGISALLILIITPLVFRIKNKSNLYLYTFLVFWFLTINHSSMRIAAPAFIYGLGLITIIHVTRKTIIHRK</sequence>
<dbReference type="EMBL" id="LRXL01000053">
    <property type="protein sequence ID" value="OAB75728.1"/>
    <property type="molecule type" value="Genomic_DNA"/>
</dbReference>
<keyword evidence="4 5" id="KW-0472">Membrane</keyword>
<organism evidence="7 8">
    <name type="scientific">Cochleicola gelatinilyticus</name>
    <dbReference type="NCBI Taxonomy" id="1763537"/>
    <lineage>
        <taxon>Bacteria</taxon>
        <taxon>Pseudomonadati</taxon>
        <taxon>Bacteroidota</taxon>
        <taxon>Flavobacteriia</taxon>
        <taxon>Flavobacteriales</taxon>
        <taxon>Flavobacteriaceae</taxon>
        <taxon>Cochleicola</taxon>
    </lineage>
</organism>
<feature type="transmembrane region" description="Helical" evidence="5">
    <location>
        <begin position="409"/>
        <end position="427"/>
    </location>
</feature>
<feature type="transmembrane region" description="Helical" evidence="5">
    <location>
        <begin position="216"/>
        <end position="233"/>
    </location>
</feature>
<dbReference type="OrthoDB" id="1118890at2"/>
<dbReference type="STRING" id="1763537.ULVI_14735"/>
<dbReference type="InterPro" id="IPR007016">
    <property type="entry name" value="O-antigen_ligase-rel_domated"/>
</dbReference>
<evidence type="ECO:0000313" key="7">
    <source>
        <dbReference type="EMBL" id="OAB75728.1"/>
    </source>
</evidence>
<feature type="transmembrane region" description="Helical" evidence="5">
    <location>
        <begin position="67"/>
        <end position="85"/>
    </location>
</feature>
<feature type="domain" description="O-antigen ligase-related" evidence="6">
    <location>
        <begin position="227"/>
        <end position="371"/>
    </location>
</feature>